<dbReference type="SUPFAM" id="SSF111357">
    <property type="entry name" value="Mitochondrial ATP synthase coupling factor 6"/>
    <property type="match status" value="1"/>
</dbReference>
<dbReference type="EMBL" id="CAEY01000163">
    <property type="status" value="NOT_ANNOTATED_CDS"/>
    <property type="molecule type" value="Genomic_DNA"/>
</dbReference>
<organism evidence="1 2">
    <name type="scientific">Tetranychus urticae</name>
    <name type="common">Two-spotted spider mite</name>
    <dbReference type="NCBI Taxonomy" id="32264"/>
    <lineage>
        <taxon>Eukaryota</taxon>
        <taxon>Metazoa</taxon>
        <taxon>Ecdysozoa</taxon>
        <taxon>Arthropoda</taxon>
        <taxon>Chelicerata</taxon>
        <taxon>Arachnida</taxon>
        <taxon>Acari</taxon>
        <taxon>Acariformes</taxon>
        <taxon>Trombidiformes</taxon>
        <taxon>Prostigmata</taxon>
        <taxon>Eleutherengona</taxon>
        <taxon>Raphignathae</taxon>
        <taxon>Tetranychoidea</taxon>
        <taxon>Tetranychidae</taxon>
        <taxon>Tetranychus</taxon>
    </lineage>
</organism>
<evidence type="ECO:0000313" key="1">
    <source>
        <dbReference type="EnsemblMetazoa" id="tetur13g00800.1"/>
    </source>
</evidence>
<dbReference type="Gene3D" id="6.10.280.200">
    <property type="match status" value="1"/>
</dbReference>
<reference evidence="1" key="2">
    <citation type="submission" date="2015-06" db="UniProtKB">
        <authorList>
            <consortium name="EnsemblMetazoa"/>
        </authorList>
    </citation>
    <scope>IDENTIFICATION</scope>
</reference>
<dbReference type="InterPro" id="IPR036204">
    <property type="entry name" value="ATP_synth_f6_sf_mt"/>
</dbReference>
<dbReference type="GO" id="GO:0015986">
    <property type="term" value="P:proton motive force-driven ATP synthesis"/>
    <property type="evidence" value="ECO:0007669"/>
    <property type="project" value="InterPro"/>
</dbReference>
<reference evidence="2" key="1">
    <citation type="submission" date="2011-08" db="EMBL/GenBank/DDBJ databases">
        <authorList>
            <person name="Rombauts S."/>
        </authorList>
    </citation>
    <scope>NUCLEOTIDE SEQUENCE</scope>
    <source>
        <strain evidence="2">London</strain>
    </source>
</reference>
<sequence>MSLSRIIFRGTAINARGLATATDSIQKLFLDKISEFKKKGDFIESDAQANALMKAEMERIANQFGVKKDEEDKITFKSQEGFKLEEPIKIQYDN</sequence>
<dbReference type="Pfam" id="PF05511">
    <property type="entry name" value="ATP-synt_F6"/>
    <property type="match status" value="1"/>
</dbReference>
<protein>
    <submittedName>
        <fullName evidence="1">Uncharacterized protein</fullName>
    </submittedName>
</protein>
<evidence type="ECO:0000313" key="2">
    <source>
        <dbReference type="Proteomes" id="UP000015104"/>
    </source>
</evidence>
<dbReference type="Proteomes" id="UP000015104">
    <property type="component" value="Unassembled WGS sequence"/>
</dbReference>
<keyword evidence="2" id="KW-1185">Reference proteome</keyword>
<proteinExistence type="predicted"/>
<name>T1KJQ7_TETUR</name>
<accession>T1KJQ7</accession>
<dbReference type="AlphaFoldDB" id="T1KJQ7"/>
<dbReference type="EnsemblMetazoa" id="tetur13g00800.1">
    <property type="protein sequence ID" value="tetur13g00800.1"/>
    <property type="gene ID" value="tetur13g00800"/>
</dbReference>
<dbReference type="GO" id="GO:0045259">
    <property type="term" value="C:proton-transporting ATP synthase complex"/>
    <property type="evidence" value="ECO:0007669"/>
    <property type="project" value="InterPro"/>
</dbReference>
<dbReference type="HOGENOM" id="CLU_2944657_0_0_1"/>
<dbReference type="GO" id="GO:0015078">
    <property type="term" value="F:proton transmembrane transporter activity"/>
    <property type="evidence" value="ECO:0007669"/>
    <property type="project" value="InterPro"/>
</dbReference>
<dbReference type="InterPro" id="IPR008387">
    <property type="entry name" value="ATP_synth_f6_mt"/>
</dbReference>